<dbReference type="AlphaFoldDB" id="A0A5B7GR05"/>
<accession>A0A5B7GR05</accession>
<evidence type="ECO:0000313" key="3">
    <source>
        <dbReference type="Proteomes" id="UP000324222"/>
    </source>
</evidence>
<protein>
    <submittedName>
        <fullName evidence="2">Uncharacterized protein</fullName>
    </submittedName>
</protein>
<organism evidence="2 3">
    <name type="scientific">Portunus trituberculatus</name>
    <name type="common">Swimming crab</name>
    <name type="synonym">Neptunus trituberculatus</name>
    <dbReference type="NCBI Taxonomy" id="210409"/>
    <lineage>
        <taxon>Eukaryota</taxon>
        <taxon>Metazoa</taxon>
        <taxon>Ecdysozoa</taxon>
        <taxon>Arthropoda</taxon>
        <taxon>Crustacea</taxon>
        <taxon>Multicrustacea</taxon>
        <taxon>Malacostraca</taxon>
        <taxon>Eumalacostraca</taxon>
        <taxon>Eucarida</taxon>
        <taxon>Decapoda</taxon>
        <taxon>Pleocyemata</taxon>
        <taxon>Brachyura</taxon>
        <taxon>Eubrachyura</taxon>
        <taxon>Portunoidea</taxon>
        <taxon>Portunidae</taxon>
        <taxon>Portuninae</taxon>
        <taxon>Portunus</taxon>
    </lineage>
</organism>
<reference evidence="2 3" key="1">
    <citation type="submission" date="2019-05" db="EMBL/GenBank/DDBJ databases">
        <title>Another draft genome of Portunus trituberculatus and its Hox gene families provides insights of decapod evolution.</title>
        <authorList>
            <person name="Jeong J.-H."/>
            <person name="Song I."/>
            <person name="Kim S."/>
            <person name="Choi T."/>
            <person name="Kim D."/>
            <person name="Ryu S."/>
            <person name="Kim W."/>
        </authorList>
    </citation>
    <scope>NUCLEOTIDE SEQUENCE [LARGE SCALE GENOMIC DNA]</scope>
    <source>
        <tissue evidence="2">Muscle</tissue>
    </source>
</reference>
<evidence type="ECO:0000313" key="2">
    <source>
        <dbReference type="EMBL" id="MPC60056.1"/>
    </source>
</evidence>
<keyword evidence="3" id="KW-1185">Reference proteome</keyword>
<comment type="caution">
    <text evidence="2">The sequence shown here is derived from an EMBL/GenBank/DDBJ whole genome shotgun (WGS) entry which is preliminary data.</text>
</comment>
<feature type="region of interest" description="Disordered" evidence="1">
    <location>
        <begin position="157"/>
        <end position="179"/>
    </location>
</feature>
<sequence length="188" mass="20740">MDKESTSTIEPALHYTSDMTLDPPLLHSFHTFCLASVAQLPNCRTPGHSDCRTRLSRLMAVMTPFLHRGDEEALLKIFVSRAGKTDNHCRRSGLAPTPLAASRPSRLPLQGAVLPLVSPSRPFRFLLPCTHRTLPCLCASTSLHCLTKHYIPTSLPESPSALSHHSKAPTEHGKKKKKSGAWFLEETV</sequence>
<proteinExistence type="predicted"/>
<gene>
    <name evidence="2" type="ORF">E2C01_054092</name>
</gene>
<dbReference type="Proteomes" id="UP000324222">
    <property type="component" value="Unassembled WGS sequence"/>
</dbReference>
<name>A0A5B7GR05_PORTR</name>
<dbReference type="EMBL" id="VSRR010017138">
    <property type="protein sequence ID" value="MPC60056.1"/>
    <property type="molecule type" value="Genomic_DNA"/>
</dbReference>
<evidence type="ECO:0000256" key="1">
    <source>
        <dbReference type="SAM" id="MobiDB-lite"/>
    </source>
</evidence>